<dbReference type="Proteomes" id="UP000186955">
    <property type="component" value="Unassembled WGS sequence"/>
</dbReference>
<reference evidence="2 3" key="1">
    <citation type="submission" date="2016-10" db="EMBL/GenBank/DDBJ databases">
        <title>Genome sequence of the ascomycete fungus Penicillium subrubescens.</title>
        <authorList>
            <person name="De Vries R.P."/>
            <person name="Peng M."/>
            <person name="Dilokpimol A."/>
            <person name="Hilden K."/>
            <person name="Makela M.R."/>
            <person name="Grigoriev I."/>
            <person name="Riley R."/>
            <person name="Granchi Z."/>
        </authorList>
    </citation>
    <scope>NUCLEOTIDE SEQUENCE [LARGE SCALE GENOMIC DNA]</scope>
    <source>
        <strain evidence="2 3">CBS 132785</strain>
    </source>
</reference>
<proteinExistence type="predicted"/>
<name>A0A1Q5URP8_9EURO</name>
<feature type="region of interest" description="Disordered" evidence="1">
    <location>
        <begin position="308"/>
        <end position="327"/>
    </location>
</feature>
<feature type="compositionally biased region" description="Basic and acidic residues" evidence="1">
    <location>
        <begin position="316"/>
        <end position="327"/>
    </location>
</feature>
<comment type="caution">
    <text evidence="2">The sequence shown here is derived from an EMBL/GenBank/DDBJ whole genome shotgun (WGS) entry which is preliminary data.</text>
</comment>
<evidence type="ECO:0000256" key="1">
    <source>
        <dbReference type="SAM" id="MobiDB-lite"/>
    </source>
</evidence>
<evidence type="ECO:0000313" key="3">
    <source>
        <dbReference type="Proteomes" id="UP000186955"/>
    </source>
</evidence>
<keyword evidence="3" id="KW-1185">Reference proteome</keyword>
<sequence>MPVTNVIFYQDEQWYMQTLANVQPPFPRFSFAGATEEQQAQAVQQLGQLMKDNDIQGMMDNFSTFFPDQIQEYPAQEIMNISFTWPDSMLLPGQTVPISAESFGGETVEEVLPEFADILLGFFAAAIRRDQSKRDNVTMANMLERSIPGARNSILAPADGASYSIIFENYTEDTFPLIYWGADLQEGFGYLVTQPSGDLTSGGTQSLSFTQILNSVDVGPMDGYILFSTPDGQHYIGITLQVPFQLFEIGPAPYYQPAQNGTWGPDLTSQPFKYPSSFGYSISVTPTAGHTTLSVLVIVNTPSEAVAQRAKLPPPKPRESLFPEREKKIKREWAQRKVRK</sequence>
<gene>
    <name evidence="2" type="ORF">PENSUB_2194</name>
</gene>
<dbReference type="EMBL" id="MNBE01000023">
    <property type="protein sequence ID" value="OKP15152.1"/>
    <property type="molecule type" value="Genomic_DNA"/>
</dbReference>
<organism evidence="2 3">
    <name type="scientific">Penicillium subrubescens</name>
    <dbReference type="NCBI Taxonomy" id="1316194"/>
    <lineage>
        <taxon>Eukaryota</taxon>
        <taxon>Fungi</taxon>
        <taxon>Dikarya</taxon>
        <taxon>Ascomycota</taxon>
        <taxon>Pezizomycotina</taxon>
        <taxon>Eurotiomycetes</taxon>
        <taxon>Eurotiomycetidae</taxon>
        <taxon>Eurotiales</taxon>
        <taxon>Aspergillaceae</taxon>
        <taxon>Penicillium</taxon>
    </lineage>
</organism>
<protein>
    <submittedName>
        <fullName evidence="2">Uncharacterized protein</fullName>
    </submittedName>
</protein>
<evidence type="ECO:0000313" key="2">
    <source>
        <dbReference type="EMBL" id="OKP15152.1"/>
    </source>
</evidence>
<accession>A0A1Q5URP8</accession>
<dbReference type="AlphaFoldDB" id="A0A1Q5URP8"/>